<reference evidence="1 2" key="1">
    <citation type="submission" date="2023-07" db="EMBL/GenBank/DDBJ databases">
        <authorList>
            <person name="Peeters C."/>
        </authorList>
    </citation>
    <scope>NUCLEOTIDE SEQUENCE [LARGE SCALE GENOMIC DNA]</scope>
    <source>
        <strain evidence="1 2">LMG 18101</strain>
    </source>
</reference>
<comment type="caution">
    <text evidence="1">The sequence shown here is derived from an EMBL/GenBank/DDBJ whole genome shotgun (WGS) entry which is preliminary data.</text>
</comment>
<gene>
    <name evidence="1" type="ORF">LMG18101_04842</name>
</gene>
<evidence type="ECO:0000313" key="2">
    <source>
        <dbReference type="Proteomes" id="UP001189757"/>
    </source>
</evidence>
<proteinExistence type="predicted"/>
<organism evidence="1 2">
    <name type="scientific">Ralstonia flaminis</name>
    <dbReference type="NCBI Taxonomy" id="3058597"/>
    <lineage>
        <taxon>Bacteria</taxon>
        <taxon>Pseudomonadati</taxon>
        <taxon>Pseudomonadota</taxon>
        <taxon>Betaproteobacteria</taxon>
        <taxon>Burkholderiales</taxon>
        <taxon>Burkholderiaceae</taxon>
        <taxon>Ralstonia</taxon>
    </lineage>
</organism>
<accession>A0ABM9KBI9</accession>
<dbReference type="Proteomes" id="UP001189757">
    <property type="component" value="Unassembled WGS sequence"/>
</dbReference>
<dbReference type="EMBL" id="CATZLL010000020">
    <property type="protein sequence ID" value="CAJ0822077.1"/>
    <property type="molecule type" value="Genomic_DNA"/>
</dbReference>
<name>A0ABM9KBI9_9RALS</name>
<protein>
    <submittedName>
        <fullName evidence="1">Uncharacterized protein</fullName>
    </submittedName>
</protein>
<keyword evidence="2" id="KW-1185">Reference proteome</keyword>
<sequence>MLLTECNVCGYKIQQLSMSQLRIFGTKLRALCLTQLLSAFS</sequence>
<evidence type="ECO:0000313" key="1">
    <source>
        <dbReference type="EMBL" id="CAJ0822077.1"/>
    </source>
</evidence>